<dbReference type="GO" id="GO:0030170">
    <property type="term" value="F:pyridoxal phosphate binding"/>
    <property type="evidence" value="ECO:0007669"/>
    <property type="project" value="InterPro"/>
</dbReference>
<keyword evidence="4" id="KW-0012">Acyltransferase</keyword>
<comment type="cofactor">
    <cofactor evidence="1">
        <name>pyridoxal 5'-phosphate</name>
        <dbReference type="ChEBI" id="CHEBI:597326"/>
    </cofactor>
</comment>
<organism evidence="4 5">
    <name type="scientific">Burkholderia lata (strain ATCC 17760 / DSM 23089 / LMG 22485 / NCIMB 9086 / R18194 / 383)</name>
    <dbReference type="NCBI Taxonomy" id="482957"/>
    <lineage>
        <taxon>Bacteria</taxon>
        <taxon>Pseudomonadati</taxon>
        <taxon>Pseudomonadota</taxon>
        <taxon>Betaproteobacteria</taxon>
        <taxon>Burkholderiales</taxon>
        <taxon>Burkholderiaceae</taxon>
        <taxon>Burkholderia</taxon>
        <taxon>Burkholderia cepacia complex</taxon>
    </lineage>
</organism>
<evidence type="ECO:0000313" key="5">
    <source>
        <dbReference type="Proteomes" id="UP000002705"/>
    </source>
</evidence>
<dbReference type="EC" id="2.3.1.29" evidence="4"/>
<gene>
    <name evidence="4" type="ordered locus">Bcep18194_A4993</name>
</gene>
<keyword evidence="2 4" id="KW-0808">Transferase</keyword>
<dbReference type="Gene3D" id="3.40.640.10">
    <property type="entry name" value="Type I PLP-dependent aspartate aminotransferase-like (Major domain)"/>
    <property type="match status" value="1"/>
</dbReference>
<dbReference type="EMBL" id="CP000151">
    <property type="protein sequence ID" value="ABB08587.1"/>
    <property type="molecule type" value="Genomic_DNA"/>
</dbReference>
<dbReference type="GO" id="GO:0008890">
    <property type="term" value="F:glycine C-acetyltransferase activity"/>
    <property type="evidence" value="ECO:0007669"/>
    <property type="project" value="UniProtKB-EC"/>
</dbReference>
<dbReference type="HOGENOM" id="CLU_015846_11_0_4"/>
<dbReference type="Pfam" id="PF00155">
    <property type="entry name" value="Aminotran_1_2"/>
    <property type="match status" value="1"/>
</dbReference>
<dbReference type="Gene3D" id="3.90.1150.10">
    <property type="entry name" value="Aspartate Aminotransferase, domain 1"/>
    <property type="match status" value="1"/>
</dbReference>
<dbReference type="SUPFAM" id="SSF53383">
    <property type="entry name" value="PLP-dependent transferases"/>
    <property type="match status" value="1"/>
</dbReference>
<reference evidence="4" key="1">
    <citation type="submission" date="2009-01" db="EMBL/GenBank/DDBJ databases">
        <title>Complete sequence of chromosome 1 of Burkholderia sp. 383.</title>
        <authorList>
            <consortium name="US DOE Joint Genome Institute"/>
            <person name="Copeland A."/>
            <person name="Lucas S."/>
            <person name="Lapidus A."/>
            <person name="Barry K."/>
            <person name="Detter J.C."/>
            <person name="Glavina T."/>
            <person name="Hammon N."/>
            <person name="Israni S."/>
            <person name="Pitluck S."/>
            <person name="Chain P."/>
            <person name="Malfatti S."/>
            <person name="Shin M."/>
            <person name="Vergez L."/>
            <person name="Schmutz J."/>
            <person name="Larimer F."/>
            <person name="Land M."/>
            <person name="Kyrpides N."/>
            <person name="Lykidis A."/>
            <person name="Richardson P."/>
        </authorList>
    </citation>
    <scope>NUCLEOTIDE SEQUENCE</scope>
    <source>
        <strain evidence="4">383</strain>
    </source>
</reference>
<keyword evidence="5" id="KW-1185">Reference proteome</keyword>
<dbReference type="AlphaFoldDB" id="Q39G29"/>
<name>Q39G29_BURL3</name>
<dbReference type="GeneID" id="45094871"/>
<dbReference type="RefSeq" id="WP_011352145.1">
    <property type="nucleotide sequence ID" value="NC_007510.1"/>
</dbReference>
<dbReference type="KEGG" id="bur:Bcep18194_A4993"/>
<dbReference type="InterPro" id="IPR050087">
    <property type="entry name" value="AON_synthase_class-II"/>
</dbReference>
<dbReference type="PANTHER" id="PTHR13693">
    <property type="entry name" value="CLASS II AMINOTRANSFERASE/8-AMINO-7-OXONONANOATE SYNTHASE"/>
    <property type="match status" value="1"/>
</dbReference>
<feature type="domain" description="Aminotransferase class I/classII large" evidence="3">
    <location>
        <begin position="56"/>
        <end position="394"/>
    </location>
</feature>
<evidence type="ECO:0000256" key="1">
    <source>
        <dbReference type="ARBA" id="ARBA00001933"/>
    </source>
</evidence>
<proteinExistence type="predicted"/>
<sequence length="407" mass="44004">MTLNIFDGSTRVRALNKLNEWLTQSGNKQVWSRVCSGVPGRTVTARLSHGDHPDVPQIHFGSYNYSGLNDRHEVVDAAREALDRHGATTSGVRILNGTTALHLDLENALAAFTRFESCVTYSSAYVANLAVISTLAGETDVIYSDELNHASIADGIRLSRAKQVKYSHKDVAQLEGLLRSAPLSDRKFIITDGVFSMDGDFAPLPQIVELAKRYRAFVIVDDAHGTASCGPNGRGTLAHFGLEKEVDVLIGSLSKGLPGVGGFACASEEIGELLRYGSNGYIFSASIPPSVAGGLIKAVEILESEPDIQVRLHRNERQIRDGLREVGFDVMHSETPIIPLAMPDRATAFNFARGMHERGVFVNPICYPAVAMNRARIRVNASASLTESDISSALVTFAEVGRSIGLL</sequence>
<dbReference type="InterPro" id="IPR004839">
    <property type="entry name" value="Aminotransferase_I/II_large"/>
</dbReference>
<evidence type="ECO:0000313" key="4">
    <source>
        <dbReference type="EMBL" id="ABB08587.1"/>
    </source>
</evidence>
<protein>
    <submittedName>
        <fullName evidence="4">Glycine C-acetyltransferase</fullName>
        <ecNumber evidence="4">2.3.1.29</ecNumber>
    </submittedName>
</protein>
<evidence type="ECO:0000259" key="3">
    <source>
        <dbReference type="Pfam" id="PF00155"/>
    </source>
</evidence>
<dbReference type="InterPro" id="IPR015424">
    <property type="entry name" value="PyrdxlP-dep_Trfase"/>
</dbReference>
<evidence type="ECO:0000256" key="2">
    <source>
        <dbReference type="ARBA" id="ARBA00022679"/>
    </source>
</evidence>
<dbReference type="InterPro" id="IPR015421">
    <property type="entry name" value="PyrdxlP-dep_Trfase_major"/>
</dbReference>
<dbReference type="InterPro" id="IPR015422">
    <property type="entry name" value="PyrdxlP-dep_Trfase_small"/>
</dbReference>
<dbReference type="Proteomes" id="UP000002705">
    <property type="component" value="Chromosome 1"/>
</dbReference>
<accession>Q39G29</accession>
<dbReference type="PATRIC" id="fig|482957.22.peg.1926"/>